<protein>
    <recommendedName>
        <fullName evidence="3">Rad50/SbcC-type AAA domain-containing protein</fullName>
    </recommendedName>
</protein>
<gene>
    <name evidence="4" type="ORF">BP422_19880</name>
</gene>
<organism evidence="4 5">
    <name type="scientific">Brevibacillus formosus</name>
    <dbReference type="NCBI Taxonomy" id="54913"/>
    <lineage>
        <taxon>Bacteria</taxon>
        <taxon>Bacillati</taxon>
        <taxon>Bacillota</taxon>
        <taxon>Bacilli</taxon>
        <taxon>Bacillales</taxon>
        <taxon>Paenibacillaceae</taxon>
        <taxon>Brevibacillus</taxon>
    </lineage>
</organism>
<keyword evidence="2" id="KW-0472">Membrane</keyword>
<evidence type="ECO:0000256" key="1">
    <source>
        <dbReference type="SAM" id="Coils"/>
    </source>
</evidence>
<feature type="transmembrane region" description="Helical" evidence="2">
    <location>
        <begin position="367"/>
        <end position="386"/>
    </location>
</feature>
<feature type="coiled-coil region" evidence="1">
    <location>
        <begin position="194"/>
        <end position="259"/>
    </location>
</feature>
<dbReference type="EMBL" id="CP018145">
    <property type="protein sequence ID" value="ASJ55607.1"/>
    <property type="molecule type" value="Genomic_DNA"/>
</dbReference>
<evidence type="ECO:0000259" key="3">
    <source>
        <dbReference type="Pfam" id="PF13476"/>
    </source>
</evidence>
<dbReference type="GO" id="GO:0006302">
    <property type="term" value="P:double-strand break repair"/>
    <property type="evidence" value="ECO:0007669"/>
    <property type="project" value="InterPro"/>
</dbReference>
<dbReference type="KEGG" id="bfm:BP422_19880"/>
<feature type="domain" description="Rad50/SbcC-type AAA" evidence="3">
    <location>
        <begin position="6"/>
        <end position="233"/>
    </location>
</feature>
<dbReference type="InterPro" id="IPR027417">
    <property type="entry name" value="P-loop_NTPase"/>
</dbReference>
<dbReference type="PANTHER" id="PTHR41259:SF1">
    <property type="entry name" value="DOUBLE-STRAND BREAK REPAIR RAD50 ATPASE, PUTATIVE-RELATED"/>
    <property type="match status" value="1"/>
</dbReference>
<dbReference type="PANTHER" id="PTHR41259">
    <property type="entry name" value="DOUBLE-STRAND BREAK REPAIR RAD50 ATPASE, PUTATIVE-RELATED"/>
    <property type="match status" value="1"/>
</dbReference>
<dbReference type="RefSeq" id="WP_088909256.1">
    <property type="nucleotide sequence ID" value="NZ_CP018145.1"/>
</dbReference>
<dbReference type="InterPro" id="IPR038729">
    <property type="entry name" value="Rad50/SbcC_AAA"/>
</dbReference>
<dbReference type="Pfam" id="PF13476">
    <property type="entry name" value="AAA_23"/>
    <property type="match status" value="1"/>
</dbReference>
<dbReference type="Proteomes" id="UP000197781">
    <property type="component" value="Chromosome"/>
</dbReference>
<feature type="transmembrane region" description="Helical" evidence="2">
    <location>
        <begin position="392"/>
        <end position="412"/>
    </location>
</feature>
<evidence type="ECO:0000256" key="2">
    <source>
        <dbReference type="SAM" id="Phobius"/>
    </source>
</evidence>
<keyword evidence="2" id="KW-1133">Transmembrane helix</keyword>
<dbReference type="SUPFAM" id="SSF52540">
    <property type="entry name" value="P-loop containing nucleoside triphosphate hydrolases"/>
    <property type="match status" value="1"/>
</dbReference>
<keyword evidence="1" id="KW-0175">Coiled coil</keyword>
<evidence type="ECO:0000313" key="5">
    <source>
        <dbReference type="Proteomes" id="UP000197781"/>
    </source>
</evidence>
<evidence type="ECO:0000313" key="4">
    <source>
        <dbReference type="EMBL" id="ASJ55607.1"/>
    </source>
</evidence>
<feature type="coiled-coil region" evidence="1">
    <location>
        <begin position="471"/>
        <end position="590"/>
    </location>
</feature>
<proteinExistence type="predicted"/>
<keyword evidence="2" id="KW-0812">Transmembrane</keyword>
<accession>A0A220MKM2</accession>
<sequence length="731" mass="83468">MKMEELVLVGFGKWQDASFRFAPGINLFYAPNESGKSTILQGIFAALYGMKRDYVKSARYLPEYEKYRPWQSGSYETIITYKLAGKTYRLHRQLTKEGEEARLFLDPEWTELTDLYLEDRRKERNFIEKHTGLTRSLFTDLTWIRREPLQAAEHLTPTFTTAEEANPAVQQILAELDREVALIGKKERAENTLLGKAATKVAQKEQEKESAKAAWRTISQLTLQIAEATEECQQLELRRSRLQQRLDRSTGQAKALQERWQRSHAPVSQQDWAWWEQTARSEAELAIHEEARRGFTQVNMSTVAVQQSNDQLIPLQHDYEKGAPLLKQREALHIRLATLAVSALSTSPRSTASRSTRQGNQAKRKRGAALMWGGSGILSVLGLIGFMSGHPVLGGISVTAALLLFGFGVFLLRVGGSTGRAKQTADHDAVQESQRVQEEIASIDAEITTLVQRWGASNWDTFLERREELLKSTSKQQSEQLLSEMAKTKQETDLSASWGEALRTLLDQEKNELETEQGKLRIEMVEIEERLQELREQMARGHGEMAVHESLSLSRATDELAEAQAALRQLQNKRDALQLAREMLQEAVGEWRRDSTPAVNQQASEIIEHVTGGAYRDVRLDPREGFAIRLLEPTKQMVLEQDQCSTGTIDQLYLAQRLALVHHAKQSEPLPLFFDDHFVHYDEERLRRTLDYVAMLAQEHQVFLFTCHERELRMLAPLLRQEKRHAVHRLG</sequence>
<dbReference type="GO" id="GO:0016887">
    <property type="term" value="F:ATP hydrolysis activity"/>
    <property type="evidence" value="ECO:0007669"/>
    <property type="project" value="InterPro"/>
</dbReference>
<reference evidence="4 5" key="1">
    <citation type="submission" date="2016-11" db="EMBL/GenBank/DDBJ databases">
        <authorList>
            <person name="Jaros S."/>
            <person name="Januszkiewicz K."/>
            <person name="Wedrychowicz H."/>
        </authorList>
    </citation>
    <scope>NUCLEOTIDE SEQUENCE [LARGE SCALE GENOMIC DNA]</scope>
    <source>
        <strain evidence="4 5">NF2</strain>
    </source>
</reference>
<dbReference type="Gene3D" id="3.40.50.300">
    <property type="entry name" value="P-loop containing nucleotide triphosphate hydrolases"/>
    <property type="match status" value="2"/>
</dbReference>
<dbReference type="AlphaFoldDB" id="A0A220MKM2"/>
<name>A0A220MKM2_9BACL</name>